<evidence type="ECO:0000259" key="1">
    <source>
        <dbReference type="Pfam" id="PF04069"/>
    </source>
</evidence>
<dbReference type="PROSITE" id="PS51257">
    <property type="entry name" value="PROKAR_LIPOPROTEIN"/>
    <property type="match status" value="1"/>
</dbReference>
<dbReference type="Proteomes" id="UP000663802">
    <property type="component" value="Unassembled WGS sequence"/>
</dbReference>
<dbReference type="EMBL" id="BMBA01000002">
    <property type="protein sequence ID" value="GFZ32388.1"/>
    <property type="molecule type" value="Genomic_DNA"/>
</dbReference>
<dbReference type="Gene3D" id="3.40.190.120">
    <property type="entry name" value="Osmoprotection protein (prox), domain 2"/>
    <property type="match status" value="1"/>
</dbReference>
<protein>
    <submittedName>
        <fullName evidence="2">Glycine/betaine ABC transporter substrate-binding protein</fullName>
    </submittedName>
</protein>
<comment type="caution">
    <text evidence="2">The sequence shown here is derived from an EMBL/GenBank/DDBJ whole genome shotgun (WGS) entry which is preliminary data.</text>
</comment>
<reference evidence="2 3" key="1">
    <citation type="journal article" date="2021" name="Int. J. Syst. Evol. Microbiol.">
        <title>Clostridium zeae sp. nov., isolated from corn silage.</title>
        <authorList>
            <person name="Kobayashi H."/>
            <person name="Tanizawa Y."/>
            <person name="Yagura M."/>
            <person name="Sakamoto M."/>
            <person name="Ohkuma M."/>
            <person name="Tohno M."/>
        </authorList>
    </citation>
    <scope>NUCLEOTIDE SEQUENCE [LARGE SCALE GENOMIC DNA]</scope>
    <source>
        <strain evidence="2 3">CSC2</strain>
    </source>
</reference>
<feature type="domain" description="ABC-type glycine betaine transport system substrate-binding" evidence="1">
    <location>
        <begin position="36"/>
        <end position="296"/>
    </location>
</feature>
<gene>
    <name evidence="2" type="ORF">CSC2_29140</name>
</gene>
<sequence length="300" mass="33300">MKKSIKKILGALLITVVAVGIVGCGKPKTSTKEKGTIKLGSKDFTENLVVGEIYALALENAGYKVERVPNIASSVIHTSLVNGEIDLYPEYTGTGLLSILHKDLITDPQKVYDTVKSEYEKQFKLEWLNYSAANDGQGLVIRTDVAKKLDIKTISDLQKHASEIRFASQGEFDKREDGIPGLEKVYGKFAWKSSKVYDNGLKYQVLSNNEADVAPAYTTEGQLVKSEFTLLEDDKKVWPPYNLAPVVKKSVLDANPDIADILNKISSKLDTKKVTELNAEVDVNKKEYEDVAKDFYNSIK</sequence>
<evidence type="ECO:0000313" key="3">
    <source>
        <dbReference type="Proteomes" id="UP000663802"/>
    </source>
</evidence>
<organism evidence="2 3">
    <name type="scientific">Clostridium zeae</name>
    <dbReference type="NCBI Taxonomy" id="2759022"/>
    <lineage>
        <taxon>Bacteria</taxon>
        <taxon>Bacillati</taxon>
        <taxon>Bacillota</taxon>
        <taxon>Clostridia</taxon>
        <taxon>Eubacteriales</taxon>
        <taxon>Clostridiaceae</taxon>
        <taxon>Clostridium</taxon>
    </lineage>
</organism>
<dbReference type="CDD" id="cd13615">
    <property type="entry name" value="PBP2_ProWY"/>
    <property type="match status" value="1"/>
</dbReference>
<keyword evidence="3" id="KW-1185">Reference proteome</keyword>
<proteinExistence type="predicted"/>
<dbReference type="Gene3D" id="3.40.190.10">
    <property type="entry name" value="Periplasmic binding protein-like II"/>
    <property type="match status" value="1"/>
</dbReference>
<evidence type="ECO:0000313" key="2">
    <source>
        <dbReference type="EMBL" id="GFZ32388.1"/>
    </source>
</evidence>
<dbReference type="InterPro" id="IPR007210">
    <property type="entry name" value="ABC_Gly_betaine_transp_sub-bd"/>
</dbReference>
<dbReference type="SUPFAM" id="SSF53850">
    <property type="entry name" value="Periplasmic binding protein-like II"/>
    <property type="match status" value="1"/>
</dbReference>
<accession>A0ABQ1ECY9</accession>
<name>A0ABQ1ECY9_9CLOT</name>
<dbReference type="Pfam" id="PF04069">
    <property type="entry name" value="OpuAC"/>
    <property type="match status" value="1"/>
</dbReference>
<dbReference type="RefSeq" id="WP_206870639.1">
    <property type="nucleotide sequence ID" value="NZ_BMBA01000002.1"/>
</dbReference>